<dbReference type="OrthoDB" id="7619266at2"/>
<sequence length="181" mass="19623">MTPLKTENLELTRADQIVQVTVTGAIAQESLDAGLEWVEALQASLQTSDTKQNTGPDTGPDKDAGQSYVLRVDMAEGDFSGLGQLRQQFTRIGTLLRHCTEATKCAVLTDSTFLRNSARVEGSVIPGLDLRSFDLNEAIPATRWLKGQPLLQEDNDEAPSVSDEDTAGSAWDALNMEKISL</sequence>
<name>A0A420WD33_9PROT</name>
<keyword evidence="3" id="KW-1185">Reference proteome</keyword>
<dbReference type="AlphaFoldDB" id="A0A420WD33"/>
<dbReference type="RefSeq" id="WP_121100627.1">
    <property type="nucleotide sequence ID" value="NZ_RBII01000002.1"/>
</dbReference>
<reference evidence="2 3" key="1">
    <citation type="submission" date="2018-10" db="EMBL/GenBank/DDBJ databases">
        <title>Genomic Encyclopedia of Type Strains, Phase IV (KMG-IV): sequencing the most valuable type-strain genomes for metagenomic binning, comparative biology and taxonomic classification.</title>
        <authorList>
            <person name="Goeker M."/>
        </authorList>
    </citation>
    <scope>NUCLEOTIDE SEQUENCE [LARGE SCALE GENOMIC DNA]</scope>
    <source>
        <strain evidence="2 3">DSM 22008</strain>
    </source>
</reference>
<dbReference type="Pfam" id="PF11964">
    <property type="entry name" value="SpoIIAA-like"/>
    <property type="match status" value="1"/>
</dbReference>
<feature type="compositionally biased region" description="Acidic residues" evidence="1">
    <location>
        <begin position="153"/>
        <end position="166"/>
    </location>
</feature>
<feature type="compositionally biased region" description="Polar residues" evidence="1">
    <location>
        <begin position="46"/>
        <end position="56"/>
    </location>
</feature>
<feature type="region of interest" description="Disordered" evidence="1">
    <location>
        <begin position="150"/>
        <end position="169"/>
    </location>
</feature>
<evidence type="ECO:0000313" key="3">
    <source>
        <dbReference type="Proteomes" id="UP000282211"/>
    </source>
</evidence>
<proteinExistence type="predicted"/>
<dbReference type="Proteomes" id="UP000282211">
    <property type="component" value="Unassembled WGS sequence"/>
</dbReference>
<dbReference type="InterPro" id="IPR036513">
    <property type="entry name" value="STAS_dom_sf"/>
</dbReference>
<protein>
    <submittedName>
        <fullName evidence="2">Uncharacterized protein</fullName>
    </submittedName>
</protein>
<dbReference type="InterPro" id="IPR038396">
    <property type="entry name" value="SpoIIAA-like_sf"/>
</dbReference>
<dbReference type="EMBL" id="RBII01000002">
    <property type="protein sequence ID" value="RKQ68865.1"/>
    <property type="molecule type" value="Genomic_DNA"/>
</dbReference>
<organism evidence="2 3">
    <name type="scientific">Litorimonas taeanensis</name>
    <dbReference type="NCBI Taxonomy" id="568099"/>
    <lineage>
        <taxon>Bacteria</taxon>
        <taxon>Pseudomonadati</taxon>
        <taxon>Pseudomonadota</taxon>
        <taxon>Alphaproteobacteria</taxon>
        <taxon>Maricaulales</taxon>
        <taxon>Robiginitomaculaceae</taxon>
    </lineage>
</organism>
<feature type="region of interest" description="Disordered" evidence="1">
    <location>
        <begin position="46"/>
        <end position="65"/>
    </location>
</feature>
<evidence type="ECO:0000256" key="1">
    <source>
        <dbReference type="SAM" id="MobiDB-lite"/>
    </source>
</evidence>
<evidence type="ECO:0000313" key="2">
    <source>
        <dbReference type="EMBL" id="RKQ68865.1"/>
    </source>
</evidence>
<dbReference type="InParanoid" id="A0A420WD33"/>
<gene>
    <name evidence="2" type="ORF">DES40_1640</name>
</gene>
<comment type="caution">
    <text evidence="2">The sequence shown here is derived from an EMBL/GenBank/DDBJ whole genome shotgun (WGS) entry which is preliminary data.</text>
</comment>
<dbReference type="Gene3D" id="3.40.50.10600">
    <property type="entry name" value="SpoIIaa-like domains"/>
    <property type="match status" value="1"/>
</dbReference>
<dbReference type="InterPro" id="IPR021866">
    <property type="entry name" value="SpoIIAA-like"/>
</dbReference>
<accession>A0A420WD33</accession>
<dbReference type="SUPFAM" id="SSF52091">
    <property type="entry name" value="SpoIIaa-like"/>
    <property type="match status" value="1"/>
</dbReference>